<sequence>MAVQRHRRRGAVVATAVAHGLALGLLVVSGCAEQEPADEGLDVRAGRGGRGGQAQQAHEVTARASADPARALAAVRRASAVLARSGGARVLTSMETVSGGTRLTIQGRGAYDFTRPVGRLTVLLPEDAAGTVEHRPITEVFAPGALYMKNRGAGVPAGKWVRLDTGSLADGDLLTSGATDPLAAAELLGGAREVAYVGDERMRGVRVAHYWGTVDLSRAAQAAPLRDRAPLAAAAKGFSTGTVAFDAYLDEQGRPCLLRYRFGVDDRPEEGPAEQRVAVRRAADAHRPTATAPASAGASAPAVTRAPAPPMSVVSTVELFSFGYKPVIALPAPGEIYAGAVASPQK</sequence>
<comment type="caution">
    <text evidence="2">The sequence shown here is derived from an EMBL/GenBank/DDBJ whole genome shotgun (WGS) entry which is preliminary data.</text>
</comment>
<dbReference type="Proteomes" id="UP000222531">
    <property type="component" value="Unassembled WGS sequence"/>
</dbReference>
<protein>
    <recommendedName>
        <fullName evidence="4">Lipoprotein</fullName>
    </recommendedName>
</protein>
<feature type="region of interest" description="Disordered" evidence="1">
    <location>
        <begin position="280"/>
        <end position="307"/>
    </location>
</feature>
<proteinExistence type="predicted"/>
<evidence type="ECO:0000313" key="3">
    <source>
        <dbReference type="Proteomes" id="UP000222531"/>
    </source>
</evidence>
<dbReference type="SUPFAM" id="SSF89392">
    <property type="entry name" value="Prokaryotic lipoproteins and lipoprotein localization factors"/>
    <property type="match status" value="1"/>
</dbReference>
<name>A0A2G1XJZ6_STRCJ</name>
<dbReference type="AlphaFoldDB" id="A0A2G1XJZ6"/>
<dbReference type="InterPro" id="IPR029046">
    <property type="entry name" value="LolA/LolB/LppX"/>
</dbReference>
<dbReference type="PROSITE" id="PS51257">
    <property type="entry name" value="PROKAR_LIPOPROTEIN"/>
    <property type="match status" value="1"/>
</dbReference>
<evidence type="ECO:0008006" key="4">
    <source>
        <dbReference type="Google" id="ProtNLM"/>
    </source>
</evidence>
<dbReference type="RefSeq" id="WP_099199103.1">
    <property type="nucleotide sequence ID" value="NZ_NHZO01000143.1"/>
</dbReference>
<gene>
    <name evidence="2" type="ORF">BLA24_12735</name>
</gene>
<evidence type="ECO:0000256" key="1">
    <source>
        <dbReference type="SAM" id="MobiDB-lite"/>
    </source>
</evidence>
<feature type="compositionally biased region" description="Low complexity" evidence="1">
    <location>
        <begin position="288"/>
        <end position="306"/>
    </location>
</feature>
<evidence type="ECO:0000313" key="2">
    <source>
        <dbReference type="EMBL" id="PHQ51563.1"/>
    </source>
</evidence>
<keyword evidence="3" id="KW-1185">Reference proteome</keyword>
<dbReference type="EMBL" id="NHZO01000143">
    <property type="protein sequence ID" value="PHQ51563.1"/>
    <property type="molecule type" value="Genomic_DNA"/>
</dbReference>
<dbReference type="OrthoDB" id="4350193at2"/>
<accession>A0A2G1XJZ6</accession>
<organism evidence="2 3">
    <name type="scientific">Streptomyces cinnamoneus</name>
    <name type="common">Streptoverticillium cinnamoneum</name>
    <dbReference type="NCBI Taxonomy" id="53446"/>
    <lineage>
        <taxon>Bacteria</taxon>
        <taxon>Bacillati</taxon>
        <taxon>Actinomycetota</taxon>
        <taxon>Actinomycetes</taxon>
        <taxon>Kitasatosporales</taxon>
        <taxon>Streptomycetaceae</taxon>
        <taxon>Streptomyces</taxon>
        <taxon>Streptomyces cinnamoneus group</taxon>
    </lineage>
</organism>
<dbReference type="Gene3D" id="2.50.20.20">
    <property type="match status" value="1"/>
</dbReference>
<reference evidence="2 3" key="1">
    <citation type="journal article" date="2017" name="Biochemistry">
        <title>Identification of the Biosynthetic Pathway for the Antibiotic Bicyclomycin.</title>
        <authorList>
            <person name="Patteson J."/>
            <person name="Cai W."/>
            <person name="Johnson R.A."/>
            <person name="Santa Maria K."/>
            <person name="Li B."/>
        </authorList>
    </citation>
    <scope>NUCLEOTIDE SEQUENCE [LARGE SCALE GENOMIC DNA]</scope>
    <source>
        <strain evidence="2 3">ATCC 21532</strain>
    </source>
</reference>